<dbReference type="OrthoDB" id="24360at2"/>
<evidence type="ECO:0000256" key="2">
    <source>
        <dbReference type="ARBA" id="ARBA00006680"/>
    </source>
</evidence>
<proteinExistence type="inferred from homology"/>
<keyword evidence="4" id="KW-0694">RNA-binding</keyword>
<evidence type="ECO:0000313" key="9">
    <source>
        <dbReference type="Proteomes" id="UP000017127"/>
    </source>
</evidence>
<dbReference type="Proteomes" id="UP000017127">
    <property type="component" value="Unassembled WGS sequence"/>
</dbReference>
<dbReference type="PANTHER" id="PTHR38007">
    <property type="entry name" value="CRISPR SYSTEM CMS PROTEIN CSM5"/>
    <property type="match status" value="1"/>
</dbReference>
<evidence type="ECO:0000256" key="5">
    <source>
        <dbReference type="ARBA" id="ARBA00023118"/>
    </source>
</evidence>
<evidence type="ECO:0000259" key="7">
    <source>
        <dbReference type="Pfam" id="PF03787"/>
    </source>
</evidence>
<dbReference type="InterPro" id="IPR010173">
    <property type="entry name" value="CRISPR-assoc_Csm5"/>
</dbReference>
<dbReference type="EMBL" id="AUZM01000019">
    <property type="protein sequence ID" value="ERT07659.1"/>
    <property type="molecule type" value="Genomic_DNA"/>
</dbReference>
<evidence type="ECO:0000256" key="3">
    <source>
        <dbReference type="ARBA" id="ARBA00016113"/>
    </source>
</evidence>
<dbReference type="PATRIC" id="fig|1348334.3.peg.2274"/>
<name>U7QI63_9CYAN</name>
<dbReference type="NCBIfam" id="TIGR01899">
    <property type="entry name" value="cas_TM1807_csm5"/>
    <property type="match status" value="1"/>
</dbReference>
<dbReference type="GO" id="GO:0003723">
    <property type="term" value="F:RNA binding"/>
    <property type="evidence" value="ECO:0007669"/>
    <property type="project" value="UniProtKB-KW"/>
</dbReference>
<organism evidence="8 9">
    <name type="scientific">Lyngbya aestuarii BL J</name>
    <dbReference type="NCBI Taxonomy" id="1348334"/>
    <lineage>
        <taxon>Bacteria</taxon>
        <taxon>Bacillati</taxon>
        <taxon>Cyanobacteriota</taxon>
        <taxon>Cyanophyceae</taxon>
        <taxon>Oscillatoriophycideae</taxon>
        <taxon>Oscillatoriales</taxon>
        <taxon>Microcoleaceae</taxon>
        <taxon>Lyngbya</taxon>
    </lineage>
</organism>
<protein>
    <recommendedName>
        <fullName evidence="3">CRISPR system Cms protein Csm5</fullName>
    </recommendedName>
    <alternativeName>
        <fullName evidence="6">CRISPR type III A-associated protein Csm5</fullName>
    </alternativeName>
</protein>
<evidence type="ECO:0000256" key="4">
    <source>
        <dbReference type="ARBA" id="ARBA00022884"/>
    </source>
</evidence>
<reference evidence="8 9" key="1">
    <citation type="journal article" date="2013" name="Front. Microbiol.">
        <title>Comparative genomic analyses of the cyanobacterium, Lyngbya aestuarii BL J, a powerful hydrogen producer.</title>
        <authorList>
            <person name="Kothari A."/>
            <person name="Vaughn M."/>
            <person name="Garcia-Pichel F."/>
        </authorList>
    </citation>
    <scope>NUCLEOTIDE SEQUENCE [LARGE SCALE GENOMIC DNA]</scope>
    <source>
        <strain evidence="8 9">BL J</strain>
    </source>
</reference>
<dbReference type="AlphaFoldDB" id="U7QI63"/>
<dbReference type="GO" id="GO:0051607">
    <property type="term" value="P:defense response to virus"/>
    <property type="evidence" value="ECO:0007669"/>
    <property type="project" value="UniProtKB-KW"/>
</dbReference>
<comment type="function">
    <text evidence="1">This subunit might be involved in maturation of a crRNA intermediate to its mature form.</text>
</comment>
<dbReference type="Pfam" id="PF03787">
    <property type="entry name" value="RAMPs"/>
    <property type="match status" value="1"/>
</dbReference>
<keyword evidence="5" id="KW-0051">Antiviral defense</keyword>
<gene>
    <name evidence="8" type="ORF">M595_2344</name>
</gene>
<evidence type="ECO:0000256" key="1">
    <source>
        <dbReference type="ARBA" id="ARBA00003088"/>
    </source>
</evidence>
<dbReference type="InterPro" id="IPR005537">
    <property type="entry name" value="RAMP_III_fam"/>
</dbReference>
<feature type="domain" description="CRISPR type III-associated protein" evidence="7">
    <location>
        <begin position="20"/>
        <end position="254"/>
    </location>
</feature>
<sequence length="429" mass="49504">MVLSSENALVKPEVYETKRIRLNSPVLHIGSEVSQLNPFEYVQTANKVYFPNQEALAKALQQRGRLQDFINAIKNRDEIADLLQQTFGNNWQIATDSEDNPIFPESLVDAKWTTQKITDLRPMIRNGFGQLYLPGSSIKGAIRTAIAYYLIKHADQYQVPQSHRISEIEKQLRQKLDRGEFKSKYKQKFADDELLMNHLFSSFSLNYQGRHIPAKTGPNTDIMRAVKVSDSQPLLKKTVVRKATGKKVTYNIPVVTEVIVSSHFKDCQAKYRASIYPEMVRNINTEFTLSIDTEMLSWFQHEQGMKLPFQSVDDLVKICQEFAQEQWDGEHDYWHMVKDNQHSGKSLYFSEIRKFYEPEKCPYQLRLGWGSGMNGTTIGWLLNDELRAELRDTCGIPAPNFEAPKSRRTIVDPKGEIKFLPGWVKFKVL</sequence>
<evidence type="ECO:0000256" key="6">
    <source>
        <dbReference type="ARBA" id="ARBA00031720"/>
    </source>
</evidence>
<accession>U7QI63</accession>
<comment type="caution">
    <text evidence="8">The sequence shown here is derived from an EMBL/GenBank/DDBJ whole genome shotgun (WGS) entry which is preliminary data.</text>
</comment>
<dbReference type="PANTHER" id="PTHR38007:SF1">
    <property type="entry name" value="CRISPR SYSTEM CMS PROTEIN CSM5"/>
    <property type="match status" value="1"/>
</dbReference>
<dbReference type="RefSeq" id="WP_023066138.1">
    <property type="nucleotide sequence ID" value="NZ_AUZM01000019.1"/>
</dbReference>
<comment type="similarity">
    <text evidence="2">Belongs to the CRISPR-associated Csm5 family.</text>
</comment>
<evidence type="ECO:0000313" key="8">
    <source>
        <dbReference type="EMBL" id="ERT07659.1"/>
    </source>
</evidence>
<keyword evidence="9" id="KW-1185">Reference proteome</keyword>